<gene>
    <name evidence="5" type="primary">LOC115497297</name>
</gene>
<protein>
    <recommendedName>
        <fullName evidence="4">EGF-like domain-containing protein</fullName>
    </recommendedName>
</protein>
<organism evidence="5 6">
    <name type="scientific">Taeniopygia guttata</name>
    <name type="common">Zebra finch</name>
    <name type="synonym">Poephila guttata</name>
    <dbReference type="NCBI Taxonomy" id="59729"/>
    <lineage>
        <taxon>Eukaryota</taxon>
        <taxon>Metazoa</taxon>
        <taxon>Chordata</taxon>
        <taxon>Craniata</taxon>
        <taxon>Vertebrata</taxon>
        <taxon>Euteleostomi</taxon>
        <taxon>Archelosauria</taxon>
        <taxon>Archosauria</taxon>
        <taxon>Dinosauria</taxon>
        <taxon>Saurischia</taxon>
        <taxon>Theropoda</taxon>
        <taxon>Coelurosauria</taxon>
        <taxon>Aves</taxon>
        <taxon>Neognathae</taxon>
        <taxon>Neoaves</taxon>
        <taxon>Telluraves</taxon>
        <taxon>Australaves</taxon>
        <taxon>Passeriformes</taxon>
        <taxon>Passeroidea</taxon>
        <taxon>Estrildidae</taxon>
        <taxon>Estrildinae</taxon>
        <taxon>Taeniopygia</taxon>
    </lineage>
</organism>
<feature type="region of interest" description="Disordered" evidence="2">
    <location>
        <begin position="174"/>
        <end position="212"/>
    </location>
</feature>
<feature type="compositionally biased region" description="Low complexity" evidence="2">
    <location>
        <begin position="177"/>
        <end position="189"/>
    </location>
</feature>
<keyword evidence="6" id="KW-1185">Reference proteome</keyword>
<feature type="compositionally biased region" description="Polar residues" evidence="2">
    <location>
        <begin position="796"/>
        <end position="813"/>
    </location>
</feature>
<feature type="compositionally biased region" description="Low complexity" evidence="2">
    <location>
        <begin position="700"/>
        <end position="717"/>
    </location>
</feature>
<dbReference type="Proteomes" id="UP000007754">
    <property type="component" value="Chromosome 14"/>
</dbReference>
<feature type="compositionally biased region" description="Gly residues" evidence="2">
    <location>
        <begin position="308"/>
        <end position="319"/>
    </location>
</feature>
<proteinExistence type="predicted"/>
<feature type="region of interest" description="Disordered" evidence="2">
    <location>
        <begin position="259"/>
        <end position="370"/>
    </location>
</feature>
<feature type="region of interest" description="Disordered" evidence="2">
    <location>
        <begin position="86"/>
        <end position="122"/>
    </location>
</feature>
<feature type="region of interest" description="Disordered" evidence="2">
    <location>
        <begin position="646"/>
        <end position="717"/>
    </location>
</feature>
<dbReference type="Ensembl" id="ENSTGUT00000045071.1">
    <property type="protein sequence ID" value="ENSTGUP00000027796.1"/>
    <property type="gene ID" value="ENSTGUG00000025709.1"/>
</dbReference>
<dbReference type="OMA" id="EHSHIPL"/>
<feature type="compositionally biased region" description="Pro residues" evidence="2">
    <location>
        <begin position="579"/>
        <end position="595"/>
    </location>
</feature>
<dbReference type="GeneTree" id="ENSGT00960000187431"/>
<evidence type="ECO:0000256" key="1">
    <source>
        <dbReference type="PROSITE-ProRule" id="PRU00076"/>
    </source>
</evidence>
<sequence>MALGLGAAAAARCHRDLPRVGPAASTGASGQRGGLAGGGRVCFPCGRSMLWPFRAKLCHRPGRLRGLEGGGCCPCGSPGEVPVGAGPAGLVATPGQSQPHPGGGHPVPGEKPPRARSRARSAARPCPRSPWCRCWHVADAPGHDRGDLSARDGRVRWWGSTQHRSLGPGSLVGLGCSGAPPSAEPPTATEGRRRPPPSAVAPGPGAGAGCSMPSAGARCSFPSLPVLVECCARLCPALDGGTGSALSTADPCAHLGTAERCHTDRPRPGAGTGQPPTPEAVGQLRTEAGLLPFPGTPAGTAELSGPQGSPGGPGLGREGTGPAVPLGPLVSAGTEPPSPAGLGVTTAGTPAPGEVDTDPATTHPPGTDPVGHVTVEGATVQGTRLSSPPSATVPGSARGQWKSSSTLLAWKATGTPLVQSQNDTLLFGDSSPGTRPSTVLATDSSAPGTAGTSPFAGGLQRLLTPTGTLQGTHWGLPGLPGGRGFASHPREGPRSAPHPSALSLGPGGSPLASTAWPAVGTGPASLPATRRGSAWPVPTSTASTPGVTSPGQGGALDLTTGVLGPPGGGAPPEHGHIPQSPPAIPEQTPGPPAPGSPAVAQGGVTHASPGSSHIPSSPQPAPGSGSAVTLLSAPLPSPGTSWGVLGFGPTVGTPLGDPSPGLPHSSSRVGPAENSPSLGGSQVGVGSPAPPSAPGPPQQPAVSQSSPSLGPTTAVGVTTTGVTATITTATSPERLGDTGTVTAGPRAAVLQRDGQGVTWGSPTHVPTVMPGPPQQPTASQGGGPGSPPAAVDTDLAQPSSSPRGRTDTDTPQVTPAGVGRAPQVFIVEDQPPLLRASLLRVPCELVLDMGFVPALQDPGSRERQELLQSFNQTVTPLFTVVPGFLRLEVTGIRWVVAQSRSVPCSRGRVQGVLDAAGLQRCRAVQSRAVPGWVAPGRAAPGQAVQSRAVPGWAVQNRAVPGRAVQNRAVPGWAAPGWAVPGWAAPGWAAPGRALLAPSPGPARPCPRREGSVVLCYDALFAAEQLPLPGLDELLEAALGSARARPGLAVGTAPILRHVALGECEALQGPGGCGRVGRAGLAGVAQLDPIPAARPRDPCALLFACPSGFACVPGVDGNATCTSLCHRAYCKNHGICSHARDHQPRCQCPVGSDFWFMGLRCDYRVTQQGLLGMAAGVLLSIVLLGAVLAAVAVRRFKALLLEARADQTRSSYRRFCRLDDVSAQYWSCSGPPSASSLDNPAFSNSEELLQLQVLGGGCCGCRGDAALTGSAKRGPAPCAHPQCQPSFHYEWDSSSSSMNEPMVDSGKASDISVSSWPMEPIQWAPFPPRQLSRQRPHKARWPQSFCEGLELGTLERSWTA</sequence>
<dbReference type="InterPro" id="IPR013087">
    <property type="entry name" value="Znf_C2H2_type"/>
</dbReference>
<comment type="caution">
    <text evidence="1">Lacks conserved residue(s) required for the propagation of feature annotation.</text>
</comment>
<dbReference type="PROSITE" id="PS50026">
    <property type="entry name" value="EGF_3"/>
    <property type="match status" value="1"/>
</dbReference>
<dbReference type="PROSITE" id="PS00028">
    <property type="entry name" value="ZINC_FINGER_C2H2_1"/>
    <property type="match status" value="1"/>
</dbReference>
<keyword evidence="3" id="KW-1133">Transmembrane helix</keyword>
<feature type="compositionally biased region" description="Polar residues" evidence="2">
    <location>
        <begin position="538"/>
        <end position="550"/>
    </location>
</feature>
<evidence type="ECO:0000256" key="3">
    <source>
        <dbReference type="SAM" id="Phobius"/>
    </source>
</evidence>
<feature type="domain" description="EGF-like" evidence="4">
    <location>
        <begin position="1121"/>
        <end position="1161"/>
    </location>
</feature>
<feature type="region of interest" description="Disordered" evidence="2">
    <location>
        <begin position="428"/>
        <end position="450"/>
    </location>
</feature>
<evidence type="ECO:0000313" key="6">
    <source>
        <dbReference type="Proteomes" id="UP000007754"/>
    </source>
</evidence>
<feature type="region of interest" description="Disordered" evidence="2">
    <location>
        <begin position="753"/>
        <end position="817"/>
    </location>
</feature>
<dbReference type="InParanoid" id="A0A674GZQ9"/>
<feature type="region of interest" description="Disordered" evidence="2">
    <location>
        <begin position="469"/>
        <end position="632"/>
    </location>
</feature>
<feature type="compositionally biased region" description="Polar residues" evidence="2">
    <location>
        <begin position="431"/>
        <end position="450"/>
    </location>
</feature>
<evidence type="ECO:0000259" key="4">
    <source>
        <dbReference type="PROSITE" id="PS50026"/>
    </source>
</evidence>
<reference evidence="5" key="3">
    <citation type="submission" date="2025-09" db="UniProtKB">
        <authorList>
            <consortium name="Ensembl"/>
        </authorList>
    </citation>
    <scope>IDENTIFICATION</scope>
</reference>
<keyword evidence="3" id="KW-0472">Membrane</keyword>
<evidence type="ECO:0000313" key="5">
    <source>
        <dbReference type="Ensembl" id="ENSTGUP00000027796.1"/>
    </source>
</evidence>
<feature type="compositionally biased region" description="Pro residues" evidence="2">
    <location>
        <begin position="688"/>
        <end position="699"/>
    </location>
</feature>
<feature type="compositionally biased region" description="Low complexity" evidence="2">
    <location>
        <begin position="86"/>
        <end position="100"/>
    </location>
</feature>
<reference evidence="5" key="2">
    <citation type="submission" date="2025-08" db="UniProtKB">
        <authorList>
            <consortium name="Ensembl"/>
        </authorList>
    </citation>
    <scope>IDENTIFICATION</scope>
</reference>
<accession>A0A674GZQ9</accession>
<feature type="transmembrane region" description="Helical" evidence="3">
    <location>
        <begin position="1169"/>
        <end position="1192"/>
    </location>
</feature>
<reference evidence="5 6" key="1">
    <citation type="journal article" date="2010" name="Nature">
        <title>The genome of a songbird.</title>
        <authorList>
            <person name="Warren W.C."/>
            <person name="Clayton D.F."/>
            <person name="Ellegren H."/>
            <person name="Arnold A.P."/>
            <person name="Hillier L.W."/>
            <person name="Kunstner A."/>
            <person name="Searle S."/>
            <person name="White S."/>
            <person name="Vilella A.J."/>
            <person name="Fairley S."/>
            <person name="Heger A."/>
            <person name="Kong L."/>
            <person name="Ponting C.P."/>
            <person name="Jarvis E.D."/>
            <person name="Mello C.V."/>
            <person name="Minx P."/>
            <person name="Lovell P."/>
            <person name="Velho T.A."/>
            <person name="Ferris M."/>
            <person name="Balakrishnan C.N."/>
            <person name="Sinha S."/>
            <person name="Blatti C."/>
            <person name="London S.E."/>
            <person name="Li Y."/>
            <person name="Lin Y.C."/>
            <person name="George J."/>
            <person name="Sweedler J."/>
            <person name="Southey B."/>
            <person name="Gunaratne P."/>
            <person name="Watson M."/>
            <person name="Nam K."/>
            <person name="Backstrom N."/>
            <person name="Smeds L."/>
            <person name="Nabholz B."/>
            <person name="Itoh Y."/>
            <person name="Whitney O."/>
            <person name="Pfenning A.R."/>
            <person name="Howard J."/>
            <person name="Volker M."/>
            <person name="Skinner B.M."/>
            <person name="Griffin D.K."/>
            <person name="Ye L."/>
            <person name="McLaren W.M."/>
            <person name="Flicek P."/>
            <person name="Quesada V."/>
            <person name="Velasco G."/>
            <person name="Lopez-Otin C."/>
            <person name="Puente X.S."/>
            <person name="Olender T."/>
            <person name="Lancet D."/>
            <person name="Smit A.F."/>
            <person name="Hubley R."/>
            <person name="Konkel M.K."/>
            <person name="Walker J.A."/>
            <person name="Batzer M.A."/>
            <person name="Gu W."/>
            <person name="Pollock D.D."/>
            <person name="Chen L."/>
            <person name="Cheng Z."/>
            <person name="Eichler E.E."/>
            <person name="Stapley J."/>
            <person name="Slate J."/>
            <person name="Ekblom R."/>
            <person name="Birkhead T."/>
            <person name="Burke T."/>
            <person name="Burt D."/>
            <person name="Scharff C."/>
            <person name="Adam I."/>
            <person name="Richard H."/>
            <person name="Sultan M."/>
            <person name="Soldatov A."/>
            <person name="Lehrach H."/>
            <person name="Edwards S.V."/>
            <person name="Yang S.P."/>
            <person name="Li X."/>
            <person name="Graves T."/>
            <person name="Fulton L."/>
            <person name="Nelson J."/>
            <person name="Chinwalla A."/>
            <person name="Hou S."/>
            <person name="Mardis E.R."/>
            <person name="Wilson R.K."/>
        </authorList>
    </citation>
    <scope>NUCLEOTIDE SEQUENCE [LARGE SCALE GENOMIC DNA]</scope>
</reference>
<dbReference type="InterPro" id="IPR000742">
    <property type="entry name" value="EGF"/>
</dbReference>
<evidence type="ECO:0000256" key="2">
    <source>
        <dbReference type="SAM" id="MobiDB-lite"/>
    </source>
</evidence>
<feature type="compositionally biased region" description="Polar residues" evidence="2">
    <location>
        <begin position="664"/>
        <end position="680"/>
    </location>
</feature>
<keyword evidence="1" id="KW-0245">EGF-like domain</keyword>
<keyword evidence="3" id="KW-0812">Transmembrane</keyword>
<name>A0A674GZQ9_TAEGU</name>